<dbReference type="Pfam" id="PF17919">
    <property type="entry name" value="RT_RNaseH_2"/>
    <property type="match status" value="1"/>
</dbReference>
<evidence type="ECO:0000259" key="2">
    <source>
        <dbReference type="Pfam" id="PF17919"/>
    </source>
</evidence>
<dbReference type="KEGG" id="ghi:107931328"/>
<dbReference type="PANTHER" id="PTHR48475">
    <property type="entry name" value="RIBONUCLEASE H"/>
    <property type="match status" value="1"/>
</dbReference>
<reference evidence="4" key="2">
    <citation type="submission" date="2025-08" db="UniProtKB">
        <authorList>
            <consortium name="RefSeq"/>
        </authorList>
    </citation>
    <scope>IDENTIFICATION</scope>
</reference>
<dbReference type="Proteomes" id="UP000818029">
    <property type="component" value="Chromosome D09"/>
</dbReference>
<dbReference type="InterPro" id="IPR012337">
    <property type="entry name" value="RNaseH-like_sf"/>
</dbReference>
<dbReference type="Pfam" id="PF13456">
    <property type="entry name" value="RVT_3"/>
    <property type="match status" value="1"/>
</dbReference>
<dbReference type="InterPro" id="IPR043502">
    <property type="entry name" value="DNA/RNA_pol_sf"/>
</dbReference>
<dbReference type="PaxDb" id="3635-A0A1U8LVT2"/>
<dbReference type="InterPro" id="IPR041577">
    <property type="entry name" value="RT_RNaseH_2"/>
</dbReference>
<proteinExistence type="predicted"/>
<dbReference type="InterPro" id="IPR002156">
    <property type="entry name" value="RNaseH_domain"/>
</dbReference>
<gene>
    <name evidence="4" type="primary">LOC107931328</name>
</gene>
<dbReference type="GO" id="GO:0003676">
    <property type="term" value="F:nucleic acid binding"/>
    <property type="evidence" value="ECO:0007669"/>
    <property type="project" value="InterPro"/>
</dbReference>
<dbReference type="SUPFAM" id="SSF56672">
    <property type="entry name" value="DNA/RNA polymerases"/>
    <property type="match status" value="1"/>
</dbReference>
<dbReference type="SUPFAM" id="SSF53098">
    <property type="entry name" value="Ribonuclease H-like"/>
    <property type="match status" value="1"/>
</dbReference>
<dbReference type="InterPro" id="IPR043128">
    <property type="entry name" value="Rev_trsase/Diguanyl_cyclase"/>
</dbReference>
<sequence>MEEYIRNLLKAFMVLRAYNMKLNIEKCAFSVRVGRFLGFMVSERGIKVNSEKIHAILEMPLPRTALRTSFSWTKECQIAFEELKLYLTSPPLLKSPRVKETLYLYLATSNETIAVVLVRAEDVHRFPVYYISKLANYVATSGRVTKWSIELAKFGVEFAPRTKIKGQISFSLVVHNLVVSPPQEGIHKTDNLKSWLVYVDGSTAKAGSGARLACQLRVNDLVIHIDSQLVAKQMNGEYEIKDAVLKKYHSVATQLLIGFDKVQTKQLPRSDNTCTDALSKLTSSVVIEQRGKVLFEYSDTPSYNVPQVLCIDQEETWMTPIVRTLPGTYDKLDKKKIAKLQHKDVRYTLLEGVLYIKGFSHPLLQCLSPFEAEYMM</sequence>
<dbReference type="GO" id="GO:0004523">
    <property type="term" value="F:RNA-DNA hybrid ribonuclease activity"/>
    <property type="evidence" value="ECO:0007669"/>
    <property type="project" value="InterPro"/>
</dbReference>
<protein>
    <submittedName>
        <fullName evidence="4">Uncharacterized protein</fullName>
    </submittedName>
</protein>
<evidence type="ECO:0000313" key="3">
    <source>
        <dbReference type="Proteomes" id="UP000818029"/>
    </source>
</evidence>
<dbReference type="OrthoDB" id="1934793at2759"/>
<feature type="domain" description="Reverse transcriptase/retrotransposon-derived protein RNase H-like" evidence="2">
    <location>
        <begin position="72"/>
        <end position="136"/>
    </location>
</feature>
<dbReference type="PANTHER" id="PTHR48475:SF2">
    <property type="entry name" value="RIBONUCLEASE H"/>
    <property type="match status" value="1"/>
</dbReference>
<dbReference type="GeneID" id="107931328"/>
<accession>A0A1U8LVT2</accession>
<dbReference type="Gene3D" id="3.30.420.10">
    <property type="entry name" value="Ribonuclease H-like superfamily/Ribonuclease H"/>
    <property type="match status" value="1"/>
</dbReference>
<feature type="domain" description="RNase H type-1" evidence="1">
    <location>
        <begin position="211"/>
        <end position="280"/>
    </location>
</feature>
<dbReference type="InterPro" id="IPR036397">
    <property type="entry name" value="RNaseH_sf"/>
</dbReference>
<evidence type="ECO:0000313" key="4">
    <source>
        <dbReference type="RefSeq" id="XP_016718685.1"/>
    </source>
</evidence>
<reference evidence="3" key="1">
    <citation type="journal article" date="2020" name="Nat. Genet.">
        <title>Genomic diversifications of five Gossypium allopolyploid species and their impact on cotton improvement.</title>
        <authorList>
            <person name="Chen Z.J."/>
            <person name="Sreedasyam A."/>
            <person name="Ando A."/>
            <person name="Song Q."/>
            <person name="De Santiago L.M."/>
            <person name="Hulse-Kemp A.M."/>
            <person name="Ding M."/>
            <person name="Ye W."/>
            <person name="Kirkbride R.C."/>
            <person name="Jenkins J."/>
            <person name="Plott C."/>
            <person name="Lovell J."/>
            <person name="Lin Y.M."/>
            <person name="Vaughn R."/>
            <person name="Liu B."/>
            <person name="Simpson S."/>
            <person name="Scheffler B.E."/>
            <person name="Wen L."/>
            <person name="Saski C.A."/>
            <person name="Grover C.E."/>
            <person name="Hu G."/>
            <person name="Conover J.L."/>
            <person name="Carlson J.W."/>
            <person name="Shu S."/>
            <person name="Boston L.B."/>
            <person name="Williams M."/>
            <person name="Peterson D.G."/>
            <person name="McGee K."/>
            <person name="Jones D.C."/>
            <person name="Wendel J.F."/>
            <person name="Stelly D.M."/>
            <person name="Grimwood J."/>
            <person name="Schmutz J."/>
        </authorList>
    </citation>
    <scope>NUCLEOTIDE SEQUENCE [LARGE SCALE GENOMIC DNA]</scope>
    <source>
        <strain evidence="3">cv. TM-1</strain>
    </source>
</reference>
<dbReference type="Gene3D" id="3.30.70.270">
    <property type="match status" value="1"/>
</dbReference>
<keyword evidence="3" id="KW-1185">Reference proteome</keyword>
<dbReference type="AlphaFoldDB" id="A0A1U8LVT2"/>
<dbReference type="RefSeq" id="XP_016718685.1">
    <property type="nucleotide sequence ID" value="XM_016863196.1"/>
</dbReference>
<organism evidence="3 4">
    <name type="scientific">Gossypium hirsutum</name>
    <name type="common">Upland cotton</name>
    <name type="synonym">Gossypium mexicanum</name>
    <dbReference type="NCBI Taxonomy" id="3635"/>
    <lineage>
        <taxon>Eukaryota</taxon>
        <taxon>Viridiplantae</taxon>
        <taxon>Streptophyta</taxon>
        <taxon>Embryophyta</taxon>
        <taxon>Tracheophyta</taxon>
        <taxon>Spermatophyta</taxon>
        <taxon>Magnoliopsida</taxon>
        <taxon>eudicotyledons</taxon>
        <taxon>Gunneridae</taxon>
        <taxon>Pentapetalae</taxon>
        <taxon>rosids</taxon>
        <taxon>malvids</taxon>
        <taxon>Malvales</taxon>
        <taxon>Malvaceae</taxon>
        <taxon>Malvoideae</taxon>
        <taxon>Gossypium</taxon>
    </lineage>
</organism>
<evidence type="ECO:0000259" key="1">
    <source>
        <dbReference type="Pfam" id="PF13456"/>
    </source>
</evidence>
<name>A0A1U8LVT2_GOSHI</name>